<dbReference type="EMBL" id="CAJNOM010000418">
    <property type="protein sequence ID" value="CAF1426643.1"/>
    <property type="molecule type" value="Genomic_DNA"/>
</dbReference>
<dbReference type="Proteomes" id="UP000663832">
    <property type="component" value="Unassembled WGS sequence"/>
</dbReference>
<evidence type="ECO:0000313" key="6">
    <source>
        <dbReference type="Proteomes" id="UP000663877"/>
    </source>
</evidence>
<evidence type="ECO:0000256" key="1">
    <source>
        <dbReference type="SAM" id="Phobius"/>
    </source>
</evidence>
<evidence type="ECO:0000313" key="3">
    <source>
        <dbReference type="EMBL" id="CAF1421022.1"/>
    </source>
</evidence>
<keyword evidence="1" id="KW-0812">Transmembrane</keyword>
<dbReference type="Proteomes" id="UP000663877">
    <property type="component" value="Unassembled WGS sequence"/>
</dbReference>
<organism evidence="2 6">
    <name type="scientific">Adineta steineri</name>
    <dbReference type="NCBI Taxonomy" id="433720"/>
    <lineage>
        <taxon>Eukaryota</taxon>
        <taxon>Metazoa</taxon>
        <taxon>Spiralia</taxon>
        <taxon>Gnathifera</taxon>
        <taxon>Rotifera</taxon>
        <taxon>Eurotatoria</taxon>
        <taxon>Bdelloidea</taxon>
        <taxon>Adinetida</taxon>
        <taxon>Adinetidae</taxon>
        <taxon>Adineta</taxon>
    </lineage>
</organism>
<protein>
    <submittedName>
        <fullName evidence="2">Uncharacterized protein</fullName>
    </submittedName>
</protein>
<evidence type="ECO:0000313" key="2">
    <source>
        <dbReference type="EMBL" id="CAF1118868.1"/>
    </source>
</evidence>
<keyword evidence="1" id="KW-1133">Transmembrane helix</keyword>
<accession>A0A814QG45</accession>
<name>A0A814QG45_9BILA</name>
<reference evidence="2" key="1">
    <citation type="submission" date="2021-02" db="EMBL/GenBank/DDBJ databases">
        <authorList>
            <person name="Nowell W R."/>
        </authorList>
    </citation>
    <scope>NUCLEOTIDE SEQUENCE</scope>
</reference>
<feature type="transmembrane region" description="Helical" evidence="1">
    <location>
        <begin position="36"/>
        <end position="53"/>
    </location>
</feature>
<evidence type="ECO:0000313" key="4">
    <source>
        <dbReference type="EMBL" id="CAF1426643.1"/>
    </source>
</evidence>
<evidence type="ECO:0000313" key="5">
    <source>
        <dbReference type="Proteomes" id="UP000663832"/>
    </source>
</evidence>
<comment type="caution">
    <text evidence="2">The sequence shown here is derived from an EMBL/GenBank/DDBJ whole genome shotgun (WGS) entry which is preliminary data.</text>
</comment>
<dbReference type="AlphaFoldDB" id="A0A814QG45"/>
<dbReference type="EMBL" id="CAJNOI010000139">
    <property type="protein sequence ID" value="CAF1118868.1"/>
    <property type="molecule type" value="Genomic_DNA"/>
</dbReference>
<gene>
    <name evidence="2" type="ORF">BJG266_LOCUS22340</name>
    <name evidence="3" type="ORF">QVE165_LOCUS38249</name>
    <name evidence="4" type="ORF">QVE165_LOCUS38672</name>
</gene>
<proteinExistence type="predicted"/>
<sequence length="98" mass="11383">MIYFVFLLPPMAYNTAYAIALPWDGGSDYFWATQYLGYYTVLLTPFVCVLSLPEFREKCKALFVFRPRRTIIPIGTTTNNRNDAQAWTLRTAPRQFNS</sequence>
<dbReference type="EMBL" id="CAJNOM010000408">
    <property type="protein sequence ID" value="CAF1421022.1"/>
    <property type="molecule type" value="Genomic_DNA"/>
</dbReference>
<keyword evidence="5" id="KW-1185">Reference proteome</keyword>
<keyword evidence="1" id="KW-0472">Membrane</keyword>